<evidence type="ECO:0000259" key="8">
    <source>
        <dbReference type="PROSITE" id="PS50157"/>
    </source>
</evidence>
<evidence type="ECO:0008006" key="11">
    <source>
        <dbReference type="Google" id="ProtNLM"/>
    </source>
</evidence>
<dbReference type="PANTHER" id="PTHR44029:SF1">
    <property type="entry name" value="DNAJ HOMOLOG SUBFAMILY C MEMBER 21"/>
    <property type="match status" value="1"/>
</dbReference>
<dbReference type="InterPro" id="IPR003604">
    <property type="entry name" value="Matrin/U1-like-C_Znf_C2H2"/>
</dbReference>
<dbReference type="FunFam" id="1.10.287.110:FF:000046">
    <property type="entry name" value="dnaJ homolog subfamily C member 21"/>
    <property type="match status" value="1"/>
</dbReference>
<dbReference type="InterPro" id="IPR022755">
    <property type="entry name" value="Znf_C2H2_jaz"/>
</dbReference>
<dbReference type="PROSITE" id="PS00636">
    <property type="entry name" value="DNAJ_1"/>
    <property type="match status" value="1"/>
</dbReference>
<reference evidence="9 10" key="1">
    <citation type="submission" date="2019-09" db="EMBL/GenBank/DDBJ databases">
        <authorList>
            <consortium name="DOE Joint Genome Institute"/>
            <person name="Mondo S.J."/>
            <person name="Navarro-Mendoza M.I."/>
            <person name="Perez-Arques C."/>
            <person name="Panchal S."/>
            <person name="Nicolas F.E."/>
            <person name="Ganguly P."/>
            <person name="Pangilinan J."/>
            <person name="Grigoriev I."/>
            <person name="Heitman J."/>
            <person name="Sanya K."/>
            <person name="Garre V."/>
        </authorList>
    </citation>
    <scope>NUCLEOTIDE SEQUENCE [LARGE SCALE GENOMIC DNA]</scope>
    <source>
        <strain evidence="9 10">MU402</strain>
    </source>
</reference>
<feature type="region of interest" description="Disordered" evidence="6">
    <location>
        <begin position="383"/>
        <end position="508"/>
    </location>
</feature>
<dbReference type="Proteomes" id="UP000469890">
    <property type="component" value="Unassembled WGS sequence"/>
</dbReference>
<dbReference type="PROSITE" id="PS00028">
    <property type="entry name" value="ZINC_FINGER_C2H2_1"/>
    <property type="match status" value="2"/>
</dbReference>
<keyword evidence="5" id="KW-0175">Coiled coil</keyword>
<dbReference type="SUPFAM" id="SSF46565">
    <property type="entry name" value="Chaperone J-domain"/>
    <property type="match status" value="1"/>
</dbReference>
<evidence type="ECO:0000256" key="4">
    <source>
        <dbReference type="PROSITE-ProRule" id="PRU00042"/>
    </source>
</evidence>
<dbReference type="SMART" id="SM00355">
    <property type="entry name" value="ZnF_C2H2"/>
    <property type="match status" value="2"/>
</dbReference>
<evidence type="ECO:0000313" key="10">
    <source>
        <dbReference type="Proteomes" id="UP000469890"/>
    </source>
</evidence>
<dbReference type="Pfam" id="PF21884">
    <property type="entry name" value="ZUO1-like_ZHD"/>
    <property type="match status" value="1"/>
</dbReference>
<evidence type="ECO:0000256" key="2">
    <source>
        <dbReference type="ARBA" id="ARBA00022771"/>
    </source>
</evidence>
<evidence type="ECO:0000256" key="5">
    <source>
        <dbReference type="SAM" id="Coils"/>
    </source>
</evidence>
<evidence type="ECO:0000259" key="7">
    <source>
        <dbReference type="PROSITE" id="PS50076"/>
    </source>
</evidence>
<dbReference type="PROSITE" id="PS50157">
    <property type="entry name" value="ZINC_FINGER_C2H2_2"/>
    <property type="match status" value="1"/>
</dbReference>
<evidence type="ECO:0000256" key="1">
    <source>
        <dbReference type="ARBA" id="ARBA00022723"/>
    </source>
</evidence>
<dbReference type="GO" id="GO:0003676">
    <property type="term" value="F:nucleic acid binding"/>
    <property type="evidence" value="ECO:0007669"/>
    <property type="project" value="InterPro"/>
</dbReference>
<dbReference type="InterPro" id="IPR001623">
    <property type="entry name" value="DnaJ_domain"/>
</dbReference>
<dbReference type="Pfam" id="PF12171">
    <property type="entry name" value="zf-C2H2_jaz"/>
    <property type="match status" value="1"/>
</dbReference>
<proteinExistence type="predicted"/>
<feature type="compositionally biased region" description="Basic and acidic residues" evidence="6">
    <location>
        <begin position="462"/>
        <end position="483"/>
    </location>
</feature>
<dbReference type="AlphaFoldDB" id="A0A8H4BCI2"/>
<feature type="domain" description="C2H2-type" evidence="8">
    <location>
        <begin position="503"/>
        <end position="532"/>
    </location>
</feature>
<gene>
    <name evidence="9" type="ORF">FB192DRAFT_1438060</name>
</gene>
<dbReference type="PRINTS" id="PR00625">
    <property type="entry name" value="JDOMAIN"/>
</dbReference>
<comment type="caution">
    <text evidence="9">The sequence shown here is derived from an EMBL/GenBank/DDBJ whole genome shotgun (WGS) entry which is preliminary data.</text>
</comment>
<feature type="compositionally biased region" description="Acidic residues" evidence="6">
    <location>
        <begin position="415"/>
        <end position="426"/>
    </location>
</feature>
<dbReference type="Gene3D" id="1.10.287.110">
    <property type="entry name" value="DnaJ domain"/>
    <property type="match status" value="1"/>
</dbReference>
<evidence type="ECO:0000256" key="6">
    <source>
        <dbReference type="SAM" id="MobiDB-lite"/>
    </source>
</evidence>
<dbReference type="InterPro" id="IPR013087">
    <property type="entry name" value="Znf_C2H2_type"/>
</dbReference>
<dbReference type="GO" id="GO:0005737">
    <property type="term" value="C:cytoplasm"/>
    <property type="evidence" value="ECO:0007669"/>
    <property type="project" value="TreeGrafter"/>
</dbReference>
<accession>A0A8H4BCI2</accession>
<dbReference type="InterPro" id="IPR051964">
    <property type="entry name" value="Chaperone_stress_response"/>
</dbReference>
<dbReference type="InterPro" id="IPR018253">
    <property type="entry name" value="DnaJ_domain_CS"/>
</dbReference>
<feature type="coiled-coil region" evidence="5">
    <location>
        <begin position="245"/>
        <end position="305"/>
    </location>
</feature>
<feature type="domain" description="J" evidence="7">
    <location>
        <begin position="4"/>
        <end position="70"/>
    </location>
</feature>
<keyword evidence="2 4" id="KW-0863">Zinc-finger</keyword>
<evidence type="ECO:0000313" key="9">
    <source>
        <dbReference type="EMBL" id="KAF1799688.1"/>
    </source>
</evidence>
<feature type="region of interest" description="Disordered" evidence="6">
    <location>
        <begin position="526"/>
        <end position="545"/>
    </location>
</feature>
<dbReference type="SMART" id="SM00451">
    <property type="entry name" value="ZnF_U1"/>
    <property type="match status" value="1"/>
</dbReference>
<dbReference type="InterPro" id="IPR054076">
    <property type="entry name" value="ZUO1-like_ZHD"/>
</dbReference>
<dbReference type="PANTHER" id="PTHR44029">
    <property type="entry name" value="DNAJ HOMOLOG SUBFAMILY C MEMBER 21"/>
    <property type="match status" value="1"/>
</dbReference>
<name>A0A8H4BCI2_MUCCL</name>
<dbReference type="SUPFAM" id="SSF57667">
    <property type="entry name" value="beta-beta-alpha zinc fingers"/>
    <property type="match status" value="1"/>
</dbReference>
<dbReference type="CDD" id="cd06257">
    <property type="entry name" value="DnaJ"/>
    <property type="match status" value="1"/>
</dbReference>
<keyword evidence="3" id="KW-0862">Zinc</keyword>
<dbReference type="EMBL" id="JAAECE010000006">
    <property type="protein sequence ID" value="KAF1799688.1"/>
    <property type="molecule type" value="Genomic_DNA"/>
</dbReference>
<dbReference type="InterPro" id="IPR036236">
    <property type="entry name" value="Znf_C2H2_sf"/>
</dbReference>
<dbReference type="PROSITE" id="PS50076">
    <property type="entry name" value="DNAJ_2"/>
    <property type="match status" value="1"/>
</dbReference>
<dbReference type="GO" id="GO:0008270">
    <property type="term" value="F:zinc ion binding"/>
    <property type="evidence" value="ECO:0007669"/>
    <property type="project" value="UniProtKB-KW"/>
</dbReference>
<dbReference type="Gene3D" id="3.30.160.60">
    <property type="entry name" value="Classic Zinc Finger"/>
    <property type="match status" value="1"/>
</dbReference>
<feature type="compositionally biased region" description="Basic residues" evidence="6">
    <location>
        <begin position="398"/>
        <end position="407"/>
    </location>
</feature>
<dbReference type="Pfam" id="PF00226">
    <property type="entry name" value="DnaJ"/>
    <property type="match status" value="1"/>
</dbReference>
<protein>
    <recommendedName>
        <fullName evidence="11">DnaJ like subfamily A member 5</fullName>
    </recommendedName>
</protein>
<keyword evidence="1" id="KW-0479">Metal-binding</keyword>
<evidence type="ECO:0000256" key="3">
    <source>
        <dbReference type="ARBA" id="ARBA00022833"/>
    </source>
</evidence>
<feature type="region of interest" description="Disordered" evidence="6">
    <location>
        <begin position="128"/>
        <end position="148"/>
    </location>
</feature>
<dbReference type="InterPro" id="IPR036869">
    <property type="entry name" value="J_dom_sf"/>
</dbReference>
<organism evidence="9 10">
    <name type="scientific">Mucor circinelloides f. lusitanicus</name>
    <name type="common">Mucor racemosus var. lusitanicus</name>
    <dbReference type="NCBI Taxonomy" id="29924"/>
    <lineage>
        <taxon>Eukaryota</taxon>
        <taxon>Fungi</taxon>
        <taxon>Fungi incertae sedis</taxon>
        <taxon>Mucoromycota</taxon>
        <taxon>Mucoromycotina</taxon>
        <taxon>Mucoromycetes</taxon>
        <taxon>Mucorales</taxon>
        <taxon>Mucorineae</taxon>
        <taxon>Mucoraceae</taxon>
        <taxon>Mucor</taxon>
    </lineage>
</organism>
<sequence>MRICYYDLLDIERQASSLDIKKAYRKQALIWHPDKNGDRIQEATDRFSLIQEAYEVLSDPQERAWYDGHRDSILRGTDNKHKDSSAGTTAEDLMRYFSVSEFKGYEDTPKGFYNVYRNLFQKLANEEEEAFRNNPPENDDDVHSATSYPSFGNASTPFADNDGYLGYGAYVRDFYGAWSNFTSMKSFIWMDKWKLSDAPSRYVRRQMEKENKKARDTGRKEYNDTVRSLAEFVRKRDPRVKAYLVEEQKRKEAVAAEQKARMQREKQELQAKVADYQTPEWAKVEDDLDSELEDDEEEQEEEVNEFYCVVCDKGYKSEKQFASHESSKRHIDNVEILRQEMLADEENFDFGNATPSMDDLDGGIPVDEEDLAAQLDELELLQQQQEEEEVIHVAPSSNKKKKKKNKAKMAPNWGFDEEAVPEEMDEMAMLAAALEEEKSKRRGRKGNNRASSPAPPNQVDLADTHDTQEKEAPVSVEKESAKTKREKRKEKKKLKEENATSENACNVCGDQFETRNQLFGHINETGHALAIPGSKGGNKKGNKRR</sequence>
<dbReference type="SMART" id="SM00271">
    <property type="entry name" value="DnaJ"/>
    <property type="match status" value="1"/>
</dbReference>